<evidence type="ECO:0000313" key="3">
    <source>
        <dbReference type="Proteomes" id="UP000477010"/>
    </source>
</evidence>
<keyword evidence="1" id="KW-1133">Transmembrane helix</keyword>
<proteinExistence type="predicted"/>
<dbReference type="RefSeq" id="WP_154252407.1">
    <property type="nucleotide sequence ID" value="NZ_WKPZ01000013.1"/>
</dbReference>
<accession>A0A6A8KIC2</accession>
<name>A0A6A8KIC2_9FIRM</name>
<evidence type="ECO:0000313" key="2">
    <source>
        <dbReference type="EMBL" id="MSC80992.1"/>
    </source>
</evidence>
<evidence type="ECO:0008006" key="4">
    <source>
        <dbReference type="Google" id="ProtNLM"/>
    </source>
</evidence>
<protein>
    <recommendedName>
        <fullName evidence="4">DUF1700 domain-containing protein</fullName>
    </recommendedName>
</protein>
<gene>
    <name evidence="2" type="ORF">GKD85_09185</name>
</gene>
<comment type="caution">
    <text evidence="2">The sequence shown here is derived from an EMBL/GenBank/DDBJ whole genome shotgun (WGS) entry which is preliminary data.</text>
</comment>
<keyword evidence="1" id="KW-0472">Membrane</keyword>
<dbReference type="InterPro" id="IPR046123">
    <property type="entry name" value="DUF6120"/>
</dbReference>
<dbReference type="Proteomes" id="UP000477010">
    <property type="component" value="Unassembled WGS sequence"/>
</dbReference>
<sequence>MNREKEQAEQKLCRRYCRELRRALVCVPELRERTLAQITESMEEYLDEHPTADYQELVRVFGTPAQAAENVLNEMDAKQVQQLLKKYQWRRVLAIVLAGLLIACAIYLIAYGAFYLYSHFIVDSFFWESSAVEIDGSLPPTMAK</sequence>
<feature type="transmembrane region" description="Helical" evidence="1">
    <location>
        <begin position="92"/>
        <end position="117"/>
    </location>
</feature>
<reference evidence="2 3" key="1">
    <citation type="journal article" date="2019" name="Nat. Med.">
        <title>A library of human gut bacterial isolates paired with longitudinal multiomics data enables mechanistic microbiome research.</title>
        <authorList>
            <person name="Poyet M."/>
            <person name="Groussin M."/>
            <person name="Gibbons S.M."/>
            <person name="Avila-Pacheco J."/>
            <person name="Jiang X."/>
            <person name="Kearney S.M."/>
            <person name="Perrotta A.R."/>
            <person name="Berdy B."/>
            <person name="Zhao S."/>
            <person name="Lieberman T.D."/>
            <person name="Swanson P.K."/>
            <person name="Smith M."/>
            <person name="Roesemann S."/>
            <person name="Alexander J.E."/>
            <person name="Rich S.A."/>
            <person name="Livny J."/>
            <person name="Vlamakis H."/>
            <person name="Clish C."/>
            <person name="Bullock K."/>
            <person name="Deik A."/>
            <person name="Scott J."/>
            <person name="Pierce K.A."/>
            <person name="Xavier R.J."/>
            <person name="Alm E.J."/>
        </authorList>
    </citation>
    <scope>NUCLEOTIDE SEQUENCE [LARGE SCALE GENOMIC DNA]</scope>
    <source>
        <strain evidence="2 3">BIOML-B9</strain>
    </source>
</reference>
<evidence type="ECO:0000256" key="1">
    <source>
        <dbReference type="SAM" id="Phobius"/>
    </source>
</evidence>
<dbReference type="EMBL" id="WKQE01000012">
    <property type="protein sequence ID" value="MSC80992.1"/>
    <property type="molecule type" value="Genomic_DNA"/>
</dbReference>
<keyword evidence="1" id="KW-0812">Transmembrane</keyword>
<dbReference type="Pfam" id="PF19615">
    <property type="entry name" value="DUF6120"/>
    <property type="match status" value="1"/>
</dbReference>
<organism evidence="2 3">
    <name type="scientific">Faecalibacterium prausnitzii</name>
    <dbReference type="NCBI Taxonomy" id="853"/>
    <lineage>
        <taxon>Bacteria</taxon>
        <taxon>Bacillati</taxon>
        <taxon>Bacillota</taxon>
        <taxon>Clostridia</taxon>
        <taxon>Eubacteriales</taxon>
        <taxon>Oscillospiraceae</taxon>
        <taxon>Faecalibacterium</taxon>
    </lineage>
</organism>
<dbReference type="AlphaFoldDB" id="A0A6A8KIC2"/>